<name>A0ABN7RPF4_OIKDI</name>
<dbReference type="EMBL" id="OU015568">
    <property type="protein sequence ID" value="CAG5079871.1"/>
    <property type="molecule type" value="Genomic_DNA"/>
</dbReference>
<accession>A0ABN7RPF4</accession>
<gene>
    <name evidence="1" type="ORF">OKIOD_LOCUS961</name>
</gene>
<organism evidence="1 2">
    <name type="scientific">Oikopleura dioica</name>
    <name type="common">Tunicate</name>
    <dbReference type="NCBI Taxonomy" id="34765"/>
    <lineage>
        <taxon>Eukaryota</taxon>
        <taxon>Metazoa</taxon>
        <taxon>Chordata</taxon>
        <taxon>Tunicata</taxon>
        <taxon>Appendicularia</taxon>
        <taxon>Copelata</taxon>
        <taxon>Oikopleuridae</taxon>
        <taxon>Oikopleura</taxon>
    </lineage>
</organism>
<reference evidence="1 2" key="1">
    <citation type="submission" date="2021-04" db="EMBL/GenBank/DDBJ databases">
        <authorList>
            <person name="Bliznina A."/>
        </authorList>
    </citation>
    <scope>NUCLEOTIDE SEQUENCE [LARGE SCALE GENOMIC DNA]</scope>
</reference>
<sequence length="169" mass="18987">MKVFGFLAAFATAQDFSVLSSAAEDLDKIITSTTGNVKEIISKFADFDFQRPVECDSEKMSVEEGVACVQKGFSQIFEFGTETIAATAEKFVEDGTFDRIVERADQMKQNLRDAGFNIYEYDPEKPYVYTPPEDLKKYDFSGDEVKETMDNVNKIIKEATASFGNKDEL</sequence>
<evidence type="ECO:0000313" key="2">
    <source>
        <dbReference type="Proteomes" id="UP001158576"/>
    </source>
</evidence>
<dbReference type="Proteomes" id="UP001158576">
    <property type="component" value="Chromosome PAR"/>
</dbReference>
<protein>
    <submittedName>
        <fullName evidence="1">Oidioi.mRNA.OKI2018_I69.PAR.g9403.t1.cds</fullName>
    </submittedName>
</protein>
<evidence type="ECO:0000313" key="1">
    <source>
        <dbReference type="EMBL" id="CAG5079871.1"/>
    </source>
</evidence>
<proteinExistence type="predicted"/>
<keyword evidence="2" id="KW-1185">Reference proteome</keyword>